<sequence>MPKLLNILLIVALSSSIAIDAQTADDAAQQAQQVSENIADEQPKCGTKETDFAPCLPREKADGLFKHCCQQYVPAGCHHLCQYETDELIARNLLLQAVKSKKCDLKHMGTILYCASQNQDNRKCCSQLNLSDAKLGVGERCLRFCDPGGEGGIAAIARSDVTCLFNWNGFCVFAAGASLMALSLLVPMLAQCCGGTRMAAFTSGDNTPNEPPIRVYPCGGAQPQAASRFRIVPAKFTGSHKISPTNASPVPVMEEIAKVQPGSKNASKTMSPSVDEQLLLDQLVDSTDAKPLIR</sequence>
<evidence type="ECO:0000256" key="1">
    <source>
        <dbReference type="SAM" id="SignalP"/>
    </source>
</evidence>
<reference evidence="3" key="1">
    <citation type="submission" date="2013-12" db="EMBL/GenBank/DDBJ databases">
        <authorList>
            <person name="Aslett M."/>
        </authorList>
    </citation>
    <scope>NUCLEOTIDE SEQUENCE [LARGE SCALE GENOMIC DNA]</scope>
    <source>
        <strain evidence="3">Lindley</strain>
    </source>
</reference>
<protein>
    <submittedName>
        <fullName evidence="4">DB domain-containing protein</fullName>
    </submittedName>
</protein>
<accession>A0A183C185</accession>
<feature type="chain" id="PRO_5008146911" evidence="1">
    <location>
        <begin position="24"/>
        <end position="294"/>
    </location>
</feature>
<dbReference type="Proteomes" id="UP000050741">
    <property type="component" value="Unassembled WGS sequence"/>
</dbReference>
<reference evidence="3" key="2">
    <citation type="submission" date="2014-05" db="EMBL/GenBank/DDBJ databases">
        <title>The genome and life-stage specific transcriptomes of Globodera pallida elucidate key aspects of plant parasitism by a cyst nematode.</title>
        <authorList>
            <person name="Cotton J.A."/>
            <person name="Lilley C.J."/>
            <person name="Jones L.M."/>
            <person name="Kikuchi T."/>
            <person name="Reid A.J."/>
            <person name="Thorpe P."/>
            <person name="Tsai I.J."/>
            <person name="Beasley H."/>
            <person name="Blok V."/>
            <person name="Cock P.J.A."/>
            <person name="Van den Akker S.E."/>
            <person name="Holroyd N."/>
            <person name="Hunt M."/>
            <person name="Mantelin S."/>
            <person name="Naghra H."/>
            <person name="Pain A."/>
            <person name="Palomares-Rius J.E."/>
            <person name="Zarowiecki M."/>
            <person name="Berriman M."/>
            <person name="Jones J.T."/>
            <person name="Urwin P.E."/>
        </authorList>
    </citation>
    <scope>NUCLEOTIDE SEQUENCE [LARGE SCALE GENOMIC DNA]</scope>
    <source>
        <strain evidence="3">Lindley</strain>
    </source>
</reference>
<dbReference type="WBParaSite" id="GPLIN_000662800">
    <property type="protein sequence ID" value="GPLIN_000662800"/>
    <property type="gene ID" value="GPLIN_000662800"/>
</dbReference>
<dbReference type="AlphaFoldDB" id="A0A183C185"/>
<reference evidence="4" key="3">
    <citation type="submission" date="2016-06" db="UniProtKB">
        <authorList>
            <consortium name="WormBaseParasite"/>
        </authorList>
    </citation>
    <scope>IDENTIFICATION</scope>
</reference>
<dbReference type="PANTHER" id="PTHR21679">
    <property type="entry name" value="DOMAIN OF UNKNOWN FUNCTION DB DOMAIN-CONTAINING PROTEIN-RELATED"/>
    <property type="match status" value="1"/>
</dbReference>
<keyword evidence="1" id="KW-0732">Signal</keyword>
<keyword evidence="3" id="KW-1185">Reference proteome</keyword>
<evidence type="ECO:0000259" key="2">
    <source>
        <dbReference type="Pfam" id="PF01682"/>
    </source>
</evidence>
<dbReference type="InterPro" id="IPR002602">
    <property type="entry name" value="DB"/>
</dbReference>
<evidence type="ECO:0000313" key="3">
    <source>
        <dbReference type="Proteomes" id="UP000050741"/>
    </source>
</evidence>
<feature type="signal peptide" evidence="1">
    <location>
        <begin position="1"/>
        <end position="23"/>
    </location>
</feature>
<feature type="domain" description="Domain of unknown function DB" evidence="2">
    <location>
        <begin position="68"/>
        <end position="167"/>
    </location>
</feature>
<proteinExistence type="predicted"/>
<name>A0A183C185_GLOPA</name>
<dbReference type="Pfam" id="PF01682">
    <property type="entry name" value="DB"/>
    <property type="match status" value="1"/>
</dbReference>
<organism evidence="3 4">
    <name type="scientific">Globodera pallida</name>
    <name type="common">Potato cyst nematode worm</name>
    <name type="synonym">Heterodera pallida</name>
    <dbReference type="NCBI Taxonomy" id="36090"/>
    <lineage>
        <taxon>Eukaryota</taxon>
        <taxon>Metazoa</taxon>
        <taxon>Ecdysozoa</taxon>
        <taxon>Nematoda</taxon>
        <taxon>Chromadorea</taxon>
        <taxon>Rhabditida</taxon>
        <taxon>Tylenchina</taxon>
        <taxon>Tylenchomorpha</taxon>
        <taxon>Tylenchoidea</taxon>
        <taxon>Heteroderidae</taxon>
        <taxon>Heteroderinae</taxon>
        <taxon>Globodera</taxon>
    </lineage>
</organism>
<evidence type="ECO:0000313" key="4">
    <source>
        <dbReference type="WBParaSite" id="GPLIN_000662800"/>
    </source>
</evidence>